<organism evidence="7 8">
    <name type="scientific">Aeromonas veronii</name>
    <dbReference type="NCBI Taxonomy" id="654"/>
    <lineage>
        <taxon>Bacteria</taxon>
        <taxon>Pseudomonadati</taxon>
        <taxon>Pseudomonadota</taxon>
        <taxon>Gammaproteobacteria</taxon>
        <taxon>Aeromonadales</taxon>
        <taxon>Aeromonadaceae</taxon>
        <taxon>Aeromonas</taxon>
    </lineage>
</organism>
<comment type="catalytic activity">
    <reaction evidence="5">
        <text>cytidine(32) in tRNA + S-adenosyl-L-methionine = 2'-O-methylcytidine(32) in tRNA + S-adenosyl-L-homocysteine + H(+)</text>
        <dbReference type="Rhea" id="RHEA:42932"/>
        <dbReference type="Rhea" id="RHEA-COMP:10288"/>
        <dbReference type="Rhea" id="RHEA-COMP:10289"/>
        <dbReference type="ChEBI" id="CHEBI:15378"/>
        <dbReference type="ChEBI" id="CHEBI:57856"/>
        <dbReference type="ChEBI" id="CHEBI:59789"/>
        <dbReference type="ChEBI" id="CHEBI:74495"/>
        <dbReference type="ChEBI" id="CHEBI:82748"/>
        <dbReference type="EC" id="2.1.1.200"/>
    </reaction>
</comment>
<dbReference type="Proteomes" id="UP000241986">
    <property type="component" value="Unassembled WGS sequence"/>
</dbReference>
<keyword evidence="5" id="KW-0819">tRNA processing</keyword>
<protein>
    <recommendedName>
        <fullName evidence="5">tRNA (cytidine/uridine-2'-O-)-methyltransferase TrmJ</fullName>
        <ecNumber evidence="5">2.1.1.200</ecNumber>
    </recommendedName>
    <alternativeName>
        <fullName evidence="5">tRNA (cytidine(32)/uridine(32)-2'-O)-methyltransferase</fullName>
    </alternativeName>
    <alternativeName>
        <fullName evidence="5">tRNA Cm32/Um32 methyltransferase</fullName>
    </alternativeName>
</protein>
<evidence type="ECO:0000256" key="2">
    <source>
        <dbReference type="ARBA" id="ARBA00022603"/>
    </source>
</evidence>
<dbReference type="EMBL" id="PZKL01000039">
    <property type="protein sequence ID" value="PTH79750.1"/>
    <property type="molecule type" value="Genomic_DNA"/>
</dbReference>
<dbReference type="GO" id="GO:0003723">
    <property type="term" value="F:RNA binding"/>
    <property type="evidence" value="ECO:0007669"/>
    <property type="project" value="InterPro"/>
</dbReference>
<dbReference type="PIRSF" id="PIRSF004808">
    <property type="entry name" value="LasT"/>
    <property type="match status" value="1"/>
</dbReference>
<sequence>MKLYFVLVAPARPANVGAAARAMKTMGFDAMRLVASRVHEEEEASWVAHGAQEILTQAEAFETLPEALADMDLVIATTARERGRYQHYLTPGEIREQIRSKPSLGKVAIVFGCEESGLSNEQLAEVDLISYLPLKVSYPSLNLGQAIMLYAYEMSQLMDELNADGAAAVAENFDNAGQVRVLKCKTAELLGELGVSQDEKLHQWVMDRVPMLPQRDLNMLHLLCKDLARKLGKEV</sequence>
<dbReference type="RefSeq" id="WP_064336950.1">
    <property type="nucleotide sequence ID" value="NZ_CAWNSG010000015.1"/>
</dbReference>
<dbReference type="NCBIfam" id="TIGR00050">
    <property type="entry name" value="rRNA_methyl_1"/>
    <property type="match status" value="1"/>
</dbReference>
<reference evidence="7 8" key="1">
    <citation type="submission" date="2018-03" db="EMBL/GenBank/DDBJ databases">
        <title>Aeromonas veronii whole genome sequencing and analysis.</title>
        <authorList>
            <person name="Xie H."/>
            <person name="Liu T."/>
            <person name="Wang K."/>
        </authorList>
    </citation>
    <scope>NUCLEOTIDE SEQUENCE [LARGE SCALE GENOMIC DNA]</scope>
    <source>
        <strain evidence="7 8">XH.VA.1</strain>
    </source>
</reference>
<dbReference type="InterPro" id="IPR001537">
    <property type="entry name" value="SpoU_MeTrfase"/>
</dbReference>
<feature type="domain" description="tRNA/rRNA methyltransferase SpoU type" evidence="6">
    <location>
        <begin position="3"/>
        <end position="152"/>
    </location>
</feature>
<evidence type="ECO:0000256" key="1">
    <source>
        <dbReference type="ARBA" id="ARBA00007228"/>
    </source>
</evidence>
<accession>A0A2T4MYU7</accession>
<dbReference type="AlphaFoldDB" id="A0A2T4MYU7"/>
<dbReference type="InterPro" id="IPR029026">
    <property type="entry name" value="tRNA_m1G_MTases_N"/>
</dbReference>
<dbReference type="GO" id="GO:0002128">
    <property type="term" value="P:tRNA nucleoside ribose methylation"/>
    <property type="evidence" value="ECO:0007669"/>
    <property type="project" value="TreeGrafter"/>
</dbReference>
<dbReference type="GO" id="GO:0005829">
    <property type="term" value="C:cytosol"/>
    <property type="evidence" value="ECO:0007669"/>
    <property type="project" value="TreeGrafter"/>
</dbReference>
<keyword evidence="3 7" id="KW-0808">Transferase</keyword>
<keyword evidence="5" id="KW-0963">Cytoplasm</keyword>
<evidence type="ECO:0000313" key="7">
    <source>
        <dbReference type="EMBL" id="PTH79750.1"/>
    </source>
</evidence>
<dbReference type="GO" id="GO:0160206">
    <property type="term" value="F:tRNA (cytidine(32)/uridine(32)-2'-O)-methyltransferase activity"/>
    <property type="evidence" value="ECO:0007669"/>
    <property type="project" value="UniProtKB-EC"/>
</dbReference>
<keyword evidence="4 5" id="KW-0949">S-adenosyl-L-methionine</keyword>
<dbReference type="EC" id="2.1.1.200" evidence="5"/>
<dbReference type="InterPro" id="IPR004384">
    <property type="entry name" value="RNA_MeTrfase_TrmJ/LasT"/>
</dbReference>
<keyword evidence="2 5" id="KW-0489">Methyltransferase</keyword>
<dbReference type="KEGG" id="avo:AMS64_16830"/>
<name>A0A2T4MYU7_AERVE</name>
<evidence type="ECO:0000256" key="5">
    <source>
        <dbReference type="RuleBase" id="RU362024"/>
    </source>
</evidence>
<dbReference type="Gene3D" id="3.40.1280.10">
    <property type="match status" value="1"/>
</dbReference>
<comment type="subunit">
    <text evidence="5">Homodimer.</text>
</comment>
<dbReference type="CDD" id="cd18093">
    <property type="entry name" value="SpoU-like_TrmJ"/>
    <property type="match status" value="1"/>
</dbReference>
<comment type="catalytic activity">
    <reaction evidence="5">
        <text>uridine(32) in tRNA + S-adenosyl-L-methionine = 2'-O-methyluridine(32) in tRNA + S-adenosyl-L-homocysteine + H(+)</text>
        <dbReference type="Rhea" id="RHEA:42936"/>
        <dbReference type="Rhea" id="RHEA-COMP:10107"/>
        <dbReference type="Rhea" id="RHEA-COMP:10290"/>
        <dbReference type="ChEBI" id="CHEBI:15378"/>
        <dbReference type="ChEBI" id="CHEBI:57856"/>
        <dbReference type="ChEBI" id="CHEBI:59789"/>
        <dbReference type="ChEBI" id="CHEBI:65315"/>
        <dbReference type="ChEBI" id="CHEBI:74478"/>
        <dbReference type="EC" id="2.1.1.200"/>
    </reaction>
</comment>
<gene>
    <name evidence="5" type="primary">trmJ</name>
    <name evidence="7" type="ORF">DAA48_17705</name>
</gene>
<dbReference type="PANTHER" id="PTHR42786:SF1">
    <property type="entry name" value="TRNA (CYTIDINE_URIDINE-2'-O-)-METHYLTRANSFERASE TRMJ"/>
    <property type="match status" value="1"/>
</dbReference>
<comment type="subcellular location">
    <subcellularLocation>
        <location evidence="5">Cytoplasm</location>
    </subcellularLocation>
</comment>
<dbReference type="InterPro" id="IPR029028">
    <property type="entry name" value="Alpha/beta_knot_MTases"/>
</dbReference>
<dbReference type="NCBIfam" id="NF007752">
    <property type="entry name" value="PRK10433.1"/>
    <property type="match status" value="1"/>
</dbReference>
<evidence type="ECO:0000256" key="3">
    <source>
        <dbReference type="ARBA" id="ARBA00022679"/>
    </source>
</evidence>
<comment type="caution">
    <text evidence="7">The sequence shown here is derived from an EMBL/GenBank/DDBJ whole genome shotgun (WGS) entry which is preliminary data.</text>
</comment>
<dbReference type="PANTHER" id="PTHR42786">
    <property type="entry name" value="TRNA/RRNA METHYLTRANSFERASE"/>
    <property type="match status" value="1"/>
</dbReference>
<comment type="function">
    <text evidence="5">Catalyzes the formation of 2'O-methylated cytidine (Cm32) or 2'O-methylated uridine (Um32) at position 32 in tRNA.</text>
</comment>
<dbReference type="Pfam" id="PF00588">
    <property type="entry name" value="SpoU_methylase"/>
    <property type="match status" value="1"/>
</dbReference>
<proteinExistence type="inferred from homology"/>
<evidence type="ECO:0000313" key="8">
    <source>
        <dbReference type="Proteomes" id="UP000241986"/>
    </source>
</evidence>
<comment type="similarity">
    <text evidence="1">Belongs to the class IV-like SAM-binding methyltransferase superfamily. RNA methyltransferase TrmH family.</text>
</comment>
<evidence type="ECO:0000259" key="6">
    <source>
        <dbReference type="Pfam" id="PF00588"/>
    </source>
</evidence>
<evidence type="ECO:0000256" key="4">
    <source>
        <dbReference type="ARBA" id="ARBA00022691"/>
    </source>
</evidence>
<dbReference type="SUPFAM" id="SSF75217">
    <property type="entry name" value="alpha/beta knot"/>
    <property type="match status" value="1"/>
</dbReference>